<keyword evidence="1" id="KW-1133">Transmembrane helix</keyword>
<proteinExistence type="predicted"/>
<sequence length="92" mass="10754">MNQKIKDFLCPLCEMSLEARGMVLFCNACRLFVGHVDKFEDSFSHLLHRKNIERRRDVKRIYQDAEKEHADKVFALALAILTPIVFVSIFLL</sequence>
<protein>
    <submittedName>
        <fullName evidence="2">Uncharacterized protein</fullName>
    </submittedName>
</protein>
<dbReference type="Proteomes" id="UP000176826">
    <property type="component" value="Unassembled WGS sequence"/>
</dbReference>
<dbReference type="EMBL" id="MFVT01000003">
    <property type="protein sequence ID" value="OGJ04430.1"/>
    <property type="molecule type" value="Genomic_DNA"/>
</dbReference>
<reference evidence="2 3" key="1">
    <citation type="journal article" date="2016" name="Nat. Commun.">
        <title>Thousands of microbial genomes shed light on interconnected biogeochemical processes in an aquifer system.</title>
        <authorList>
            <person name="Anantharaman K."/>
            <person name="Brown C.T."/>
            <person name="Hug L.A."/>
            <person name="Sharon I."/>
            <person name="Castelle C.J."/>
            <person name="Probst A.J."/>
            <person name="Thomas B.C."/>
            <person name="Singh A."/>
            <person name="Wilkins M.J."/>
            <person name="Karaoz U."/>
            <person name="Brodie E.L."/>
            <person name="Williams K.H."/>
            <person name="Hubbard S.S."/>
            <person name="Banfield J.F."/>
        </authorList>
    </citation>
    <scope>NUCLEOTIDE SEQUENCE [LARGE SCALE GENOMIC DNA]</scope>
</reference>
<evidence type="ECO:0000313" key="2">
    <source>
        <dbReference type="EMBL" id="OGJ04430.1"/>
    </source>
</evidence>
<evidence type="ECO:0000256" key="1">
    <source>
        <dbReference type="SAM" id="Phobius"/>
    </source>
</evidence>
<comment type="caution">
    <text evidence="2">The sequence shown here is derived from an EMBL/GenBank/DDBJ whole genome shotgun (WGS) entry which is preliminary data.</text>
</comment>
<name>A0A1F6YDQ1_9BACT</name>
<feature type="transmembrane region" description="Helical" evidence="1">
    <location>
        <begin position="73"/>
        <end position="91"/>
    </location>
</feature>
<organism evidence="2 3">
    <name type="scientific">Candidatus Nomurabacteria bacterium RIFCSPLOWO2_12_FULL_41_10</name>
    <dbReference type="NCBI Taxonomy" id="1801795"/>
    <lineage>
        <taxon>Bacteria</taxon>
        <taxon>Candidatus Nomuraibacteriota</taxon>
    </lineage>
</organism>
<dbReference type="AlphaFoldDB" id="A0A1F6YDQ1"/>
<accession>A0A1F6YDQ1</accession>
<evidence type="ECO:0000313" key="3">
    <source>
        <dbReference type="Proteomes" id="UP000176826"/>
    </source>
</evidence>
<gene>
    <name evidence="2" type="ORF">A3F97_02990</name>
</gene>
<keyword evidence="1" id="KW-0472">Membrane</keyword>
<keyword evidence="1" id="KW-0812">Transmembrane</keyword>